<reference evidence="2 3" key="1">
    <citation type="submission" date="2017-03" db="EMBL/GenBank/DDBJ databases">
        <title>Genome Survey of Euroglyphus maynei.</title>
        <authorList>
            <person name="Arlian L.G."/>
            <person name="Morgan M.S."/>
            <person name="Rider S.D."/>
        </authorList>
    </citation>
    <scope>NUCLEOTIDE SEQUENCE [LARGE SCALE GENOMIC DNA]</scope>
    <source>
        <strain evidence="2">Arlian Lab</strain>
        <tissue evidence="2">Whole body</tissue>
    </source>
</reference>
<feature type="region of interest" description="Disordered" evidence="1">
    <location>
        <begin position="185"/>
        <end position="215"/>
    </location>
</feature>
<name>A0A1Y3B5A4_EURMA</name>
<protein>
    <submittedName>
        <fullName evidence="2">Uncharacterized protein</fullName>
    </submittedName>
</protein>
<dbReference type="EMBL" id="MUJZ01043466">
    <property type="protein sequence ID" value="OTF75138.1"/>
    <property type="molecule type" value="Genomic_DNA"/>
</dbReference>
<keyword evidence="3" id="KW-1185">Reference proteome</keyword>
<sequence>MKILTFFPNKKKNHQSYINGEAQPPGYYKQSFLCEPFRIMNSNHTMLSDTIKRNAHWLENLDYLEKRMDRFEQMLENKCRAAINSSKEMIAQHSTYKIFDTAGDVDPLLFPASFRESYQKHCQQKKEKENILIEIESSNSTINGSNNDDGHTVCDELASIDFNPTHNDSIEQTVVMTVNNMDNGNNDLQKLSNSSCPSESICSTTIDSDRNETKE</sequence>
<proteinExistence type="predicted"/>
<organism evidence="2 3">
    <name type="scientific">Euroglyphus maynei</name>
    <name type="common">Mayne's house dust mite</name>
    <dbReference type="NCBI Taxonomy" id="6958"/>
    <lineage>
        <taxon>Eukaryota</taxon>
        <taxon>Metazoa</taxon>
        <taxon>Ecdysozoa</taxon>
        <taxon>Arthropoda</taxon>
        <taxon>Chelicerata</taxon>
        <taxon>Arachnida</taxon>
        <taxon>Acari</taxon>
        <taxon>Acariformes</taxon>
        <taxon>Sarcoptiformes</taxon>
        <taxon>Astigmata</taxon>
        <taxon>Psoroptidia</taxon>
        <taxon>Analgoidea</taxon>
        <taxon>Pyroglyphidae</taxon>
        <taxon>Pyroglyphinae</taxon>
        <taxon>Euroglyphus</taxon>
    </lineage>
</organism>
<accession>A0A1Y3B5A4</accession>
<evidence type="ECO:0000313" key="3">
    <source>
        <dbReference type="Proteomes" id="UP000194236"/>
    </source>
</evidence>
<evidence type="ECO:0000313" key="2">
    <source>
        <dbReference type="EMBL" id="OTF75138.1"/>
    </source>
</evidence>
<dbReference type="Proteomes" id="UP000194236">
    <property type="component" value="Unassembled WGS sequence"/>
</dbReference>
<feature type="compositionally biased region" description="Low complexity" evidence="1">
    <location>
        <begin position="192"/>
        <end position="206"/>
    </location>
</feature>
<dbReference type="AlphaFoldDB" id="A0A1Y3B5A4"/>
<comment type="caution">
    <text evidence="2">The sequence shown here is derived from an EMBL/GenBank/DDBJ whole genome shotgun (WGS) entry which is preliminary data.</text>
</comment>
<gene>
    <name evidence="2" type="ORF">BLA29_006255</name>
</gene>
<evidence type="ECO:0000256" key="1">
    <source>
        <dbReference type="SAM" id="MobiDB-lite"/>
    </source>
</evidence>